<dbReference type="PANTHER" id="PTHR33447">
    <property type="entry name" value="GLUTATHIONE GAMMA-GLUTAMYLCYSTEINYLTRANSFERASE"/>
    <property type="match status" value="1"/>
</dbReference>
<dbReference type="PANTHER" id="PTHR33447:SF24">
    <property type="entry name" value="GLUTATHIONE GAMMA-GLUTAMYLCYSTEINYLTRANSFERASE"/>
    <property type="match status" value="1"/>
</dbReference>
<dbReference type="InterPro" id="IPR040409">
    <property type="entry name" value="PCS-like"/>
</dbReference>
<evidence type="ECO:0000313" key="6">
    <source>
        <dbReference type="EMBL" id="PFX20387.1"/>
    </source>
</evidence>
<dbReference type="GO" id="GO:0016756">
    <property type="term" value="F:glutathione gamma-glutamylcysteinyltransferase activity"/>
    <property type="evidence" value="ECO:0007669"/>
    <property type="project" value="UniProtKB-EC"/>
</dbReference>
<dbReference type="FunFam" id="3.90.70.30:FF:000001">
    <property type="entry name" value="Glutathione gamma-glutamylcysteinyltransferase 1"/>
    <property type="match status" value="2"/>
</dbReference>
<dbReference type="GO" id="GO:0046938">
    <property type="term" value="P:phytochelatin biosynthetic process"/>
    <property type="evidence" value="ECO:0007669"/>
    <property type="project" value="InterPro"/>
</dbReference>
<dbReference type="SUPFAM" id="SSF54001">
    <property type="entry name" value="Cysteine proteinases"/>
    <property type="match status" value="2"/>
</dbReference>
<dbReference type="Proteomes" id="UP000225706">
    <property type="component" value="Unassembled WGS sequence"/>
</dbReference>
<dbReference type="InterPro" id="IPR038765">
    <property type="entry name" value="Papain-like_cys_pep_sf"/>
</dbReference>
<organism evidence="6 7">
    <name type="scientific">Stylophora pistillata</name>
    <name type="common">Smooth cauliflower coral</name>
    <dbReference type="NCBI Taxonomy" id="50429"/>
    <lineage>
        <taxon>Eukaryota</taxon>
        <taxon>Metazoa</taxon>
        <taxon>Cnidaria</taxon>
        <taxon>Anthozoa</taxon>
        <taxon>Hexacorallia</taxon>
        <taxon>Scleractinia</taxon>
        <taxon>Astrocoeniina</taxon>
        <taxon>Pocilloporidae</taxon>
        <taxon>Stylophora</taxon>
    </lineage>
</organism>
<keyword evidence="7" id="KW-1185">Reference proteome</keyword>
<feature type="domain" description="Peptidase C83" evidence="5">
    <location>
        <begin position="36"/>
        <end position="272"/>
    </location>
</feature>
<dbReference type="InterPro" id="IPR038156">
    <property type="entry name" value="PCS_N_sf"/>
</dbReference>
<dbReference type="Gene3D" id="3.90.70.30">
    <property type="entry name" value="Phytochelatin synthase, N-terminal domain"/>
    <property type="match status" value="2"/>
</dbReference>
<comment type="caution">
    <text evidence="6">The sequence shown here is derived from an EMBL/GenBank/DDBJ whole genome shotgun (WGS) entry which is preliminary data.</text>
</comment>
<name>A0A2B4RVN6_STYPI</name>
<dbReference type="Pfam" id="PF05023">
    <property type="entry name" value="Phytochelatin"/>
    <property type="match status" value="2"/>
</dbReference>
<evidence type="ECO:0000256" key="2">
    <source>
        <dbReference type="ARBA" id="ARBA00022539"/>
    </source>
</evidence>
<evidence type="ECO:0000259" key="5">
    <source>
        <dbReference type="PROSITE" id="PS51443"/>
    </source>
</evidence>
<dbReference type="EMBL" id="LSMT01000319">
    <property type="protein sequence ID" value="PFX20387.1"/>
    <property type="molecule type" value="Genomic_DNA"/>
</dbReference>
<evidence type="ECO:0000256" key="1">
    <source>
        <dbReference type="ARBA" id="ARBA00012468"/>
    </source>
</evidence>
<gene>
    <name evidence="6" type="primary">SPAC3H1.10</name>
    <name evidence="6" type="ORF">AWC38_SpisGene15163</name>
</gene>
<dbReference type="OrthoDB" id="448954at2759"/>
<keyword evidence="4" id="KW-0479">Metal-binding</keyword>
<evidence type="ECO:0000256" key="3">
    <source>
        <dbReference type="ARBA" id="ARBA00022679"/>
    </source>
</evidence>
<keyword evidence="3 6" id="KW-0808">Transferase</keyword>
<feature type="domain" description="Peptidase C83" evidence="5">
    <location>
        <begin position="298"/>
        <end position="537"/>
    </location>
</feature>
<accession>A0A2B4RVN6</accession>
<dbReference type="GO" id="GO:0046872">
    <property type="term" value="F:metal ion binding"/>
    <property type="evidence" value="ECO:0007669"/>
    <property type="project" value="UniProtKB-KW"/>
</dbReference>
<protein>
    <recommendedName>
        <fullName evidence="1">glutathione gamma-glutamylcysteinyltransferase</fullName>
        <ecNumber evidence="1">2.3.2.15</ecNumber>
    </recommendedName>
</protein>
<dbReference type="AlphaFoldDB" id="A0A2B4RVN6"/>
<dbReference type="InterPro" id="IPR007719">
    <property type="entry name" value="PCS_N"/>
</dbReference>
<dbReference type="PROSITE" id="PS51443">
    <property type="entry name" value="PCS"/>
    <property type="match status" value="2"/>
</dbReference>
<proteinExistence type="predicted"/>
<dbReference type="EC" id="2.3.2.15" evidence="1"/>
<sequence length="554" mass="62841">MRPSNQLKHWAFLSLNVSRLKRLSFDRKRRRLTLANACDTVYGSPLPHFLVDYRSKESKTRLCRALQTGYAVPYLSLSSCFGTQNESGYCGVSTLVNILNALRIDPQRKWSPLSDWRWYTVELLDCCRSLKDVKKSGINLDEFVCLANCNGAVSRLVRPNYSKEHYDKFIHTLEQVCTGGKESNEELFDEEHPEELMAISFSRESLRQVGEGHFSPIAAMEKESNSVLVLDTARYKYPPYWAPIKMLFQSMLPLDSKTGKSRGKVRHGVSLNLLLNGARTDFQYRLALLTVSRNLRTMTSLSGTVYGSPLPHILVDYRSTESKTRLCRALQTGYAVPYLSLSSCYNSQTVPSHCGVSTLAIILNALRIDPQRKWNALSTWRWYTAELLNCCGALEVVREDGRTTLDEFAYLANCNGAETRLVRPNYSKEHQEEFLHALERVCTGDKKSKKELVDEEHPEELMAVSFSRKALGQVGEGHFSPIAAMDNESNSVLIFDTARYKYPPYWAPIESLFQSMLPLDSDTGKSRGYVVLKAKQEWKFTAPASIMEKNGCDS</sequence>
<keyword evidence="2" id="KW-0104">Cadmium</keyword>
<dbReference type="GO" id="GO:0010038">
    <property type="term" value="P:response to metal ion"/>
    <property type="evidence" value="ECO:0007669"/>
    <property type="project" value="InterPro"/>
</dbReference>
<evidence type="ECO:0000256" key="4">
    <source>
        <dbReference type="ARBA" id="ARBA00022723"/>
    </source>
</evidence>
<reference evidence="7" key="1">
    <citation type="journal article" date="2017" name="bioRxiv">
        <title>Comparative analysis of the genomes of Stylophora pistillata and Acropora digitifera provides evidence for extensive differences between species of corals.</title>
        <authorList>
            <person name="Voolstra C.R."/>
            <person name="Li Y."/>
            <person name="Liew Y.J."/>
            <person name="Baumgarten S."/>
            <person name="Zoccola D."/>
            <person name="Flot J.-F."/>
            <person name="Tambutte S."/>
            <person name="Allemand D."/>
            <person name="Aranda M."/>
        </authorList>
    </citation>
    <scope>NUCLEOTIDE SEQUENCE [LARGE SCALE GENOMIC DNA]</scope>
</reference>
<evidence type="ECO:0000313" key="7">
    <source>
        <dbReference type="Proteomes" id="UP000225706"/>
    </source>
</evidence>